<accession>A0AB38P3R5</accession>
<feature type="signal peptide" evidence="1">
    <location>
        <begin position="1"/>
        <end position="28"/>
    </location>
</feature>
<comment type="caution">
    <text evidence="3">The sequence shown here is derived from an EMBL/GenBank/DDBJ whole genome shotgun (WGS) entry which is preliminary data.</text>
</comment>
<evidence type="ECO:0000256" key="1">
    <source>
        <dbReference type="SAM" id="SignalP"/>
    </source>
</evidence>
<keyword evidence="1" id="KW-0732">Signal</keyword>
<gene>
    <name evidence="3" type="ORF">EcCFBP13530_10800</name>
</gene>
<dbReference type="InterPro" id="IPR018927">
    <property type="entry name" value="Pilus_synth_Q_C"/>
</dbReference>
<organism evidence="3 4">
    <name type="scientific">Enterobacter cancerogenus</name>
    <dbReference type="NCBI Taxonomy" id="69218"/>
    <lineage>
        <taxon>Bacteria</taxon>
        <taxon>Pseudomonadati</taxon>
        <taxon>Pseudomonadota</taxon>
        <taxon>Gammaproteobacteria</taxon>
        <taxon>Enterobacterales</taxon>
        <taxon>Enterobacteriaceae</taxon>
        <taxon>Enterobacter</taxon>
        <taxon>Enterobacter cloacae complex</taxon>
    </lineage>
</organism>
<evidence type="ECO:0000313" key="4">
    <source>
        <dbReference type="Proteomes" id="UP000306327"/>
    </source>
</evidence>
<dbReference type="AlphaFoldDB" id="A0AB38P3R5"/>
<dbReference type="Pfam" id="PF10671">
    <property type="entry name" value="TcpQ"/>
    <property type="match status" value="1"/>
</dbReference>
<name>A0AB38P3R5_9ENTR</name>
<protein>
    <submittedName>
        <fullName evidence="3">Pilus assembly protein</fullName>
    </submittedName>
</protein>
<dbReference type="Proteomes" id="UP000306327">
    <property type="component" value="Unassembled WGS sequence"/>
</dbReference>
<dbReference type="EMBL" id="QGAL01000003">
    <property type="protein sequence ID" value="TKK18830.1"/>
    <property type="molecule type" value="Genomic_DNA"/>
</dbReference>
<proteinExistence type="predicted"/>
<feature type="domain" description="Toxin co-regulated pilus biosynthesis protein Q C-terminal" evidence="2">
    <location>
        <begin position="73"/>
        <end position="144"/>
    </location>
</feature>
<reference evidence="3 4" key="1">
    <citation type="journal article" date="2019" name="Sci. Rep.">
        <title>Differences in resource use lead to coexistence of seed-transmitted microbial populations.</title>
        <authorList>
            <person name="Torres-Cortes G."/>
            <person name="Garcia B.J."/>
            <person name="Compant S."/>
            <person name="Rezki S."/>
            <person name="Jones P."/>
            <person name="Preveaux A."/>
            <person name="Briand M."/>
            <person name="Roulet A."/>
            <person name="Bouchez O."/>
            <person name="Jacobson D."/>
            <person name="Barret M."/>
        </authorList>
    </citation>
    <scope>NUCLEOTIDE SEQUENCE [LARGE SCALE GENOMIC DNA]</scope>
    <source>
        <strain evidence="3 4">CFBP13530</strain>
    </source>
</reference>
<dbReference type="RefSeq" id="WP_137272602.1">
    <property type="nucleotide sequence ID" value="NZ_QGAL01000003.1"/>
</dbReference>
<feature type="chain" id="PRO_5044200212" evidence="1">
    <location>
        <begin position="29"/>
        <end position="146"/>
    </location>
</feature>
<sequence>MKKKYYSVIGLLSVLGIASSGVSASALASMSTSQDIVDAKNSQQTSLTTKNPFRTEDSMLTVTSSSALVLNENELLSEGINSWAVAHGYKLFWNSKKDYLVYNTINLSGKTDDEILQSLGELFFSENYGLVVKKYEKNHVIVVDEM</sequence>
<evidence type="ECO:0000259" key="2">
    <source>
        <dbReference type="Pfam" id="PF10671"/>
    </source>
</evidence>
<evidence type="ECO:0000313" key="3">
    <source>
        <dbReference type="EMBL" id="TKK18830.1"/>
    </source>
</evidence>